<dbReference type="GO" id="GO:0016020">
    <property type="term" value="C:membrane"/>
    <property type="evidence" value="ECO:0007669"/>
    <property type="project" value="UniProtKB-SubCell"/>
</dbReference>
<keyword evidence="4" id="KW-0679">Respiratory chain</keyword>
<dbReference type="PROSITE" id="PS51002">
    <property type="entry name" value="CYTB_NTER"/>
    <property type="match status" value="1"/>
</dbReference>
<evidence type="ECO:0000256" key="9">
    <source>
        <dbReference type="ARBA" id="ARBA00023004"/>
    </source>
</evidence>
<evidence type="ECO:0000313" key="17">
    <source>
        <dbReference type="EMBL" id="WKW14825.1"/>
    </source>
</evidence>
<evidence type="ECO:0000256" key="6">
    <source>
        <dbReference type="ARBA" id="ARBA00022723"/>
    </source>
</evidence>
<keyword evidence="3 11" id="KW-0349">Heme</keyword>
<dbReference type="InterPro" id="IPR016174">
    <property type="entry name" value="Di-haem_cyt_TM"/>
</dbReference>
<dbReference type="InterPro" id="IPR005797">
    <property type="entry name" value="Cyt_b/b6_N"/>
</dbReference>
<evidence type="ECO:0000313" key="16">
    <source>
        <dbReference type="EMBL" id="WKW11915.1"/>
    </source>
</evidence>
<dbReference type="PROSITE" id="PS51007">
    <property type="entry name" value="CYTC"/>
    <property type="match status" value="1"/>
</dbReference>
<keyword evidence="18" id="KW-1185">Reference proteome</keyword>
<proteinExistence type="predicted"/>
<dbReference type="SUPFAM" id="SSF81648">
    <property type="entry name" value="a domain/subunit of cytochrome bc1 complex (Ubiquinol-cytochrome c reductase)"/>
    <property type="match status" value="1"/>
</dbReference>
<dbReference type="GO" id="GO:0046872">
    <property type="term" value="F:metal ion binding"/>
    <property type="evidence" value="ECO:0007669"/>
    <property type="project" value="UniProtKB-KW"/>
</dbReference>
<feature type="transmembrane region" description="Helical" evidence="12">
    <location>
        <begin position="193"/>
        <end position="211"/>
    </location>
</feature>
<feature type="domain" description="Cytochrome b/b6 N-terminal region profile" evidence="13">
    <location>
        <begin position="8"/>
        <end position="219"/>
    </location>
</feature>
<feature type="transmembrane region" description="Helical" evidence="12">
    <location>
        <begin position="92"/>
        <end position="114"/>
    </location>
</feature>
<keyword evidence="10 12" id="KW-0472">Membrane</keyword>
<gene>
    <name evidence="16" type="ORF">Strain138_001184</name>
    <name evidence="17" type="ORF">Strain318_001184</name>
</gene>
<keyword evidence="5 12" id="KW-0812">Transmembrane</keyword>
<dbReference type="GO" id="GO:0022904">
    <property type="term" value="P:respiratory electron transport chain"/>
    <property type="evidence" value="ECO:0007669"/>
    <property type="project" value="InterPro"/>
</dbReference>
<keyword evidence="6 11" id="KW-0479">Metal-binding</keyword>
<evidence type="ECO:0000313" key="18">
    <source>
        <dbReference type="Proteomes" id="UP001229955"/>
    </source>
</evidence>
<dbReference type="EMBL" id="CP130613">
    <property type="protein sequence ID" value="WKW14825.1"/>
    <property type="molecule type" value="Genomic_DNA"/>
</dbReference>
<evidence type="ECO:0000256" key="8">
    <source>
        <dbReference type="ARBA" id="ARBA00022989"/>
    </source>
</evidence>
<dbReference type="InterPro" id="IPR005798">
    <property type="entry name" value="Cyt_b/b6_C"/>
</dbReference>
<feature type="transmembrane region" description="Helical" evidence="12">
    <location>
        <begin position="318"/>
        <end position="338"/>
    </location>
</feature>
<organism evidence="16">
    <name type="scientific">Pseudogemmatithrix spongiicola</name>
    <dbReference type="NCBI Taxonomy" id="3062599"/>
    <lineage>
        <taxon>Bacteria</taxon>
        <taxon>Pseudomonadati</taxon>
        <taxon>Gemmatimonadota</taxon>
        <taxon>Gemmatimonadia</taxon>
        <taxon>Gemmatimonadales</taxon>
        <taxon>Gemmatimonadaceae</taxon>
        <taxon>Pseudogemmatithrix</taxon>
    </lineage>
</organism>
<evidence type="ECO:0000259" key="13">
    <source>
        <dbReference type="PROSITE" id="PS51002"/>
    </source>
</evidence>
<dbReference type="PROSITE" id="PS51003">
    <property type="entry name" value="CYTB_CTER"/>
    <property type="match status" value="1"/>
</dbReference>
<feature type="domain" description="Cytochrome c" evidence="15">
    <location>
        <begin position="388"/>
        <end position="470"/>
    </location>
</feature>
<accession>A0AA49JU22</accession>
<feature type="transmembrane region" description="Helical" evidence="12">
    <location>
        <begin position="120"/>
        <end position="142"/>
    </location>
</feature>
<evidence type="ECO:0000256" key="1">
    <source>
        <dbReference type="ARBA" id="ARBA00004141"/>
    </source>
</evidence>
<dbReference type="PANTHER" id="PTHR19271:SF16">
    <property type="entry name" value="CYTOCHROME B"/>
    <property type="match status" value="1"/>
</dbReference>
<dbReference type="CDD" id="cd00284">
    <property type="entry name" value="Cytochrome_b_N"/>
    <property type="match status" value="1"/>
</dbReference>
<dbReference type="Pfam" id="PF00032">
    <property type="entry name" value="Cytochrom_B_C"/>
    <property type="match status" value="1"/>
</dbReference>
<evidence type="ECO:0000256" key="4">
    <source>
        <dbReference type="ARBA" id="ARBA00022660"/>
    </source>
</evidence>
<dbReference type="KEGG" id="pspc:Strain318_001184"/>
<sequence length="493" mass="53077">MTSAPRPGSGWWQRRLDIASLRRSMLDREMPSGLTWWHTLGSATLTVFLLQAVTGAVLAMYYAPSPDHAYESIRYLEGQVHLGRVLRGVHNWGASAMVVLALLHMVRVFSFGAYKYPREANWVVGVGLLGLVMAFGFTGYLLPWDQRAYWATQVGTSIAGTVPGVGGAVAVLLRGGTQLGAETLTRFYALHVLWLPAAIIGLIGLHLVMIVRQGIAAPPRVLEEAAPARTDADDYAAHYDKTVGRAKRGGPRFWPDIIAKDAVVSLLTVAVIVGLAMVEGAPLEAPADPTDTSYVPLPEWYFLPFYQLLKLVPGSMESTVAVGIPAFLALTLLGLPFFDRSSRRHLRGRPLALAGLVAVLGGSALLLGAALGEIAPPSESPSGVALSSVERAGRATFQRQCAGCHVVGDEGGEEGPELTDIGTRHGSAWLHSFIENPQRFHPESEMSSFGPPTLSHQEIEEVARYLTTLRGPRGQTLPMAIADTFPEPSTPVR</sequence>
<name>A0AA49JU22_9BACT</name>
<evidence type="ECO:0000256" key="7">
    <source>
        <dbReference type="ARBA" id="ARBA00022982"/>
    </source>
</evidence>
<comment type="subcellular location">
    <subcellularLocation>
        <location evidence="1">Membrane</location>
        <topology evidence="1">Multi-pass membrane protein</topology>
    </subcellularLocation>
</comment>
<dbReference type="InterPro" id="IPR027387">
    <property type="entry name" value="Cytb/b6-like_sf"/>
</dbReference>
<dbReference type="SUPFAM" id="SSF46626">
    <property type="entry name" value="Cytochrome c"/>
    <property type="match status" value="1"/>
</dbReference>
<dbReference type="GO" id="GO:0009055">
    <property type="term" value="F:electron transfer activity"/>
    <property type="evidence" value="ECO:0007669"/>
    <property type="project" value="InterPro"/>
</dbReference>
<protein>
    <submittedName>
        <fullName evidence="16">Cytochrome b N-terminal domain-containing protein</fullName>
    </submittedName>
</protein>
<dbReference type="Gene3D" id="1.20.810.10">
    <property type="entry name" value="Cytochrome Bc1 Complex, Chain C"/>
    <property type="match status" value="1"/>
</dbReference>
<dbReference type="Gene3D" id="1.10.760.10">
    <property type="entry name" value="Cytochrome c-like domain"/>
    <property type="match status" value="1"/>
</dbReference>
<evidence type="ECO:0000259" key="14">
    <source>
        <dbReference type="PROSITE" id="PS51003"/>
    </source>
</evidence>
<accession>A0AA49JZP2</accession>
<dbReference type="SUPFAM" id="SSF81342">
    <property type="entry name" value="Transmembrane di-heme cytochromes"/>
    <property type="match status" value="1"/>
</dbReference>
<keyword evidence="2" id="KW-0813">Transport</keyword>
<evidence type="ECO:0000259" key="15">
    <source>
        <dbReference type="PROSITE" id="PS51007"/>
    </source>
</evidence>
<reference evidence="16" key="1">
    <citation type="submission" date="2023-07" db="EMBL/GenBank/DDBJ databases">
        <authorList>
            <person name="Haufschild T."/>
            <person name="Kallscheuer N."/>
            <person name="Hammer J."/>
            <person name="Kohn T."/>
            <person name="Kabuu M."/>
            <person name="Jogler M."/>
            <person name="Wohfarth N."/>
            <person name="Heuer A."/>
            <person name="Rohde M."/>
            <person name="van Teeseling M.C.F."/>
            <person name="Jogler C."/>
        </authorList>
    </citation>
    <scope>NUCLEOTIDE SEQUENCE</scope>
    <source>
        <strain evidence="16">Strain 138</strain>
        <strain evidence="17">Strain 318</strain>
    </source>
</reference>
<evidence type="ECO:0000256" key="3">
    <source>
        <dbReference type="ARBA" id="ARBA00022617"/>
    </source>
</evidence>
<keyword evidence="7" id="KW-0249">Electron transport</keyword>
<feature type="transmembrane region" description="Helical" evidence="12">
    <location>
        <begin position="154"/>
        <end position="173"/>
    </location>
</feature>
<dbReference type="GO" id="GO:0016491">
    <property type="term" value="F:oxidoreductase activity"/>
    <property type="evidence" value="ECO:0007669"/>
    <property type="project" value="InterPro"/>
</dbReference>
<dbReference type="InterPro" id="IPR009056">
    <property type="entry name" value="Cyt_c-like_dom"/>
</dbReference>
<feature type="domain" description="Cytochrome b/b6 C-terminal region profile" evidence="14">
    <location>
        <begin position="243"/>
        <end position="351"/>
    </location>
</feature>
<feature type="transmembrane region" description="Helical" evidence="12">
    <location>
        <begin position="350"/>
        <end position="371"/>
    </location>
</feature>
<evidence type="ECO:0000256" key="5">
    <source>
        <dbReference type="ARBA" id="ARBA00022692"/>
    </source>
</evidence>
<evidence type="ECO:0000256" key="12">
    <source>
        <dbReference type="SAM" id="Phobius"/>
    </source>
</evidence>
<dbReference type="Pfam" id="PF00034">
    <property type="entry name" value="Cytochrom_C"/>
    <property type="match status" value="1"/>
</dbReference>
<dbReference type="InterPro" id="IPR036909">
    <property type="entry name" value="Cyt_c-like_dom_sf"/>
</dbReference>
<dbReference type="Pfam" id="PF00033">
    <property type="entry name" value="Cytochrome_B"/>
    <property type="match status" value="1"/>
</dbReference>
<evidence type="ECO:0000256" key="10">
    <source>
        <dbReference type="ARBA" id="ARBA00023136"/>
    </source>
</evidence>
<dbReference type="GO" id="GO:0020037">
    <property type="term" value="F:heme binding"/>
    <property type="evidence" value="ECO:0007669"/>
    <property type="project" value="InterPro"/>
</dbReference>
<dbReference type="InterPro" id="IPR048259">
    <property type="entry name" value="Cytochrome_b_N_euk/bac"/>
</dbReference>
<dbReference type="InterPro" id="IPR036150">
    <property type="entry name" value="Cyt_b/b6_C_sf"/>
</dbReference>
<evidence type="ECO:0000256" key="2">
    <source>
        <dbReference type="ARBA" id="ARBA00022448"/>
    </source>
</evidence>
<keyword evidence="8 12" id="KW-1133">Transmembrane helix</keyword>
<dbReference type="AlphaFoldDB" id="A0AA49JU22"/>
<dbReference type="Proteomes" id="UP001229955">
    <property type="component" value="Chromosome"/>
</dbReference>
<dbReference type="PANTHER" id="PTHR19271">
    <property type="entry name" value="CYTOCHROME B"/>
    <property type="match status" value="1"/>
</dbReference>
<feature type="transmembrane region" description="Helical" evidence="12">
    <location>
        <begin position="257"/>
        <end position="278"/>
    </location>
</feature>
<feature type="transmembrane region" description="Helical" evidence="12">
    <location>
        <begin position="36"/>
        <end position="63"/>
    </location>
</feature>
<evidence type="ECO:0000256" key="11">
    <source>
        <dbReference type="PROSITE-ProRule" id="PRU00433"/>
    </source>
</evidence>
<dbReference type="EMBL" id="CP130612">
    <property type="protein sequence ID" value="WKW11915.1"/>
    <property type="molecule type" value="Genomic_DNA"/>
</dbReference>
<keyword evidence="9 11" id="KW-0408">Iron</keyword>